<dbReference type="AlphaFoldDB" id="B5IAA3"/>
<reference evidence="1" key="1">
    <citation type="submission" date="2010-02" db="EMBL/GenBank/DDBJ databases">
        <title>Complete sequence of Aciduliprofundum boonei T469.</title>
        <authorList>
            <consortium name="US DOE Joint Genome Institute"/>
            <person name="Lucas S."/>
            <person name="Copeland A."/>
            <person name="Lapidus A."/>
            <person name="Cheng J.-F."/>
            <person name="Bruce D."/>
            <person name="Goodwin L."/>
            <person name="Pitluck S."/>
            <person name="Saunders E."/>
            <person name="Detter J.C."/>
            <person name="Han C."/>
            <person name="Tapia R."/>
            <person name="Land M."/>
            <person name="Hauser L."/>
            <person name="Kyrpides N."/>
            <person name="Mikhailova N."/>
            <person name="Flores G."/>
            <person name="Reysenbach A.-L."/>
            <person name="Woyke T."/>
        </authorList>
    </citation>
    <scope>NUCLEOTIDE SEQUENCE</scope>
    <source>
        <strain evidence="1">T469</strain>
    </source>
</reference>
<dbReference type="eggNOG" id="arCOG10940">
    <property type="taxonomic scope" value="Archaea"/>
</dbReference>
<dbReference type="GeneID" id="8827390"/>
<name>B5IAA3_ACIB4</name>
<dbReference type="HOGENOM" id="CLU_1922882_0_0_2"/>
<gene>
    <name evidence="1" type="ordered locus">Aboo_0447</name>
</gene>
<evidence type="ECO:0000313" key="1">
    <source>
        <dbReference type="EMBL" id="ADD08258.1"/>
    </source>
</evidence>
<keyword evidence="2" id="KW-1185">Reference proteome</keyword>
<dbReference type="EMBL" id="CP001941">
    <property type="protein sequence ID" value="ADD08258.1"/>
    <property type="molecule type" value="Genomic_DNA"/>
</dbReference>
<dbReference type="InterPro" id="IPR025273">
    <property type="entry name" value="DUF4064"/>
</dbReference>
<protein>
    <submittedName>
        <fullName evidence="1">Uncharacterized protein</fullName>
    </submittedName>
</protein>
<dbReference type="Pfam" id="PF13273">
    <property type="entry name" value="DUF4064"/>
    <property type="match status" value="1"/>
</dbReference>
<dbReference type="Proteomes" id="UP000001400">
    <property type="component" value="Chromosome"/>
</dbReference>
<accession>B5IAA3</accession>
<dbReference type="STRING" id="439481.Aboo_0447"/>
<proteinExistence type="predicted"/>
<organism evidence="1 2">
    <name type="scientific">Aciduliprofundum boonei (strain DSM 19572 / T469)</name>
    <dbReference type="NCBI Taxonomy" id="439481"/>
    <lineage>
        <taxon>Archaea</taxon>
        <taxon>Methanobacteriati</taxon>
        <taxon>Thermoplasmatota</taxon>
        <taxon>DHVE2 group</taxon>
        <taxon>Candidatus Aciduliprofundum</taxon>
    </lineage>
</organism>
<evidence type="ECO:0000313" key="2">
    <source>
        <dbReference type="Proteomes" id="UP000001400"/>
    </source>
</evidence>
<dbReference type="KEGG" id="abi:Aboo_0447"/>
<sequence>MAEEYPSAAFIITIIGAIFALFGWLIISIAGVMISSYPESSVSWFGVVCAIVGIIGSVLGFLAAFWMRNPEKVHSGGVLAIIAAVITIWSIIAFILLLIGGILALTWKKPQEKSVILPPPPPS</sequence>
<dbReference type="RefSeq" id="WP_008082438.1">
    <property type="nucleotide sequence ID" value="NC_013926.1"/>
</dbReference>